<comment type="caution">
    <text evidence="8">The sequence shown here is derived from an EMBL/GenBank/DDBJ whole genome shotgun (WGS) entry which is preliminary data.</text>
</comment>
<dbReference type="Gene3D" id="3.40.50.2300">
    <property type="match status" value="1"/>
</dbReference>
<evidence type="ECO:0000259" key="6">
    <source>
        <dbReference type="PROSITE" id="PS50109"/>
    </source>
</evidence>
<comment type="catalytic activity">
    <reaction evidence="1">
        <text>ATP + protein L-histidine = ADP + protein N-phospho-L-histidine.</text>
        <dbReference type="EC" id="2.7.13.3"/>
    </reaction>
</comment>
<dbReference type="PROSITE" id="PS50109">
    <property type="entry name" value="HIS_KIN"/>
    <property type="match status" value="1"/>
</dbReference>
<evidence type="ECO:0000256" key="5">
    <source>
        <dbReference type="PROSITE-ProRule" id="PRU00169"/>
    </source>
</evidence>
<dbReference type="InterPro" id="IPR011006">
    <property type="entry name" value="CheY-like_superfamily"/>
</dbReference>
<dbReference type="SUPFAM" id="SSF52172">
    <property type="entry name" value="CheY-like"/>
    <property type="match status" value="1"/>
</dbReference>
<dbReference type="RefSeq" id="WP_188956744.1">
    <property type="nucleotide sequence ID" value="NZ_BMIB01000004.1"/>
</dbReference>
<dbReference type="PANTHER" id="PTHR43047">
    <property type="entry name" value="TWO-COMPONENT HISTIDINE PROTEIN KINASE"/>
    <property type="match status" value="1"/>
</dbReference>
<dbReference type="AlphaFoldDB" id="A0A917MYC5"/>
<name>A0A917MYC5_9BACT</name>
<dbReference type="InterPro" id="IPR003594">
    <property type="entry name" value="HATPase_dom"/>
</dbReference>
<dbReference type="InterPro" id="IPR001789">
    <property type="entry name" value="Sig_transdc_resp-reg_receiver"/>
</dbReference>
<feature type="modified residue" description="4-aspartylphosphate" evidence="5">
    <location>
        <position position="94"/>
    </location>
</feature>
<evidence type="ECO:0000256" key="2">
    <source>
        <dbReference type="ARBA" id="ARBA00012438"/>
    </source>
</evidence>
<dbReference type="PANTHER" id="PTHR43047:SF72">
    <property type="entry name" value="OSMOSENSING HISTIDINE PROTEIN KINASE SLN1"/>
    <property type="match status" value="1"/>
</dbReference>
<feature type="domain" description="Histidine kinase" evidence="6">
    <location>
        <begin position="316"/>
        <end position="519"/>
    </location>
</feature>
<sequence length="519" mass="57968">MSDAINASVLVIDDEELVRDNIEEILVPHKTTAAHQLVNEAADILFSGTKPILENRNTDLPRFTVDKASNGMEGVAKVKATLDAGKPYAVIFLDMRMPGWDGLQTAIEIRKVDTKAEIIFVTAYSDKTIEDIVAQAGQNVGYHCKPYASEEIIQLATKAVNDYSRLRNMEKLIAAISSFSLHAHDLTPLLKNILEQLSAYVGSETALLGRLYEDLTYEKLFAIGPVESRINVEELIKTIQAADIKQEEVRQVKEVIMTRLDHYTIFIITQQQLKTEKIYLLKLFMQNAARAIQNAELYERVMQQEKLSAVGKAIGMVMHDLRGPVGAVKMIVEMMEMEGIQNEWMAPLKKSGNEAMAIFEDYLDFLKDIKAKKQLLALLPLVKEIVQQIQDRRAVAQLQIEVQVQEQLMVNCDESKMKRILANLINNAIDVLVDYKVSNPRVTLRAAKAALNDNVQIEVRDNGPGIAPGIMRTLFEPFVTKHKSYGTGLGLAIVKQFVEAHGGTITVHNDGGAVFLIEL</sequence>
<dbReference type="SMART" id="SM00387">
    <property type="entry name" value="HATPase_c"/>
    <property type="match status" value="1"/>
</dbReference>
<keyword evidence="4" id="KW-0418">Kinase</keyword>
<keyword evidence="9" id="KW-1185">Reference proteome</keyword>
<reference evidence="8" key="2">
    <citation type="submission" date="2020-09" db="EMBL/GenBank/DDBJ databases">
        <authorList>
            <person name="Sun Q."/>
            <person name="Zhou Y."/>
        </authorList>
    </citation>
    <scope>NUCLEOTIDE SEQUENCE</scope>
    <source>
        <strain evidence="8">CGMCC 1.15290</strain>
    </source>
</reference>
<evidence type="ECO:0000313" key="8">
    <source>
        <dbReference type="EMBL" id="GGH78222.1"/>
    </source>
</evidence>
<dbReference type="Gene3D" id="1.10.287.130">
    <property type="match status" value="1"/>
</dbReference>
<keyword evidence="5" id="KW-0597">Phosphoprotein</keyword>
<dbReference type="PROSITE" id="PS50110">
    <property type="entry name" value="RESPONSE_REGULATORY"/>
    <property type="match status" value="1"/>
</dbReference>
<dbReference type="Proteomes" id="UP000627292">
    <property type="component" value="Unassembled WGS sequence"/>
</dbReference>
<dbReference type="Gene3D" id="3.30.565.10">
    <property type="entry name" value="Histidine kinase-like ATPase, C-terminal domain"/>
    <property type="match status" value="1"/>
</dbReference>
<evidence type="ECO:0000313" key="9">
    <source>
        <dbReference type="Proteomes" id="UP000627292"/>
    </source>
</evidence>
<dbReference type="InterPro" id="IPR004358">
    <property type="entry name" value="Sig_transdc_His_kin-like_C"/>
</dbReference>
<dbReference type="GO" id="GO:0009927">
    <property type="term" value="F:histidine phosphotransfer kinase activity"/>
    <property type="evidence" value="ECO:0007669"/>
    <property type="project" value="TreeGrafter"/>
</dbReference>
<keyword evidence="3" id="KW-0808">Transferase</keyword>
<organism evidence="8 9">
    <name type="scientific">Filimonas zeae</name>
    <dbReference type="NCBI Taxonomy" id="1737353"/>
    <lineage>
        <taxon>Bacteria</taxon>
        <taxon>Pseudomonadati</taxon>
        <taxon>Bacteroidota</taxon>
        <taxon>Chitinophagia</taxon>
        <taxon>Chitinophagales</taxon>
        <taxon>Chitinophagaceae</taxon>
        <taxon>Filimonas</taxon>
    </lineage>
</organism>
<evidence type="ECO:0000256" key="4">
    <source>
        <dbReference type="ARBA" id="ARBA00022777"/>
    </source>
</evidence>
<feature type="domain" description="Response regulatory" evidence="7">
    <location>
        <begin position="8"/>
        <end position="160"/>
    </location>
</feature>
<dbReference type="Pfam" id="PF00072">
    <property type="entry name" value="Response_reg"/>
    <property type="match status" value="1"/>
</dbReference>
<gene>
    <name evidence="8" type="ORF">GCM10011379_45790</name>
</gene>
<evidence type="ECO:0000259" key="7">
    <source>
        <dbReference type="PROSITE" id="PS50110"/>
    </source>
</evidence>
<dbReference type="SUPFAM" id="SSF47384">
    <property type="entry name" value="Homodimeric domain of signal transducing histidine kinase"/>
    <property type="match status" value="1"/>
</dbReference>
<dbReference type="InterPro" id="IPR005467">
    <property type="entry name" value="His_kinase_dom"/>
</dbReference>
<dbReference type="SUPFAM" id="SSF55874">
    <property type="entry name" value="ATPase domain of HSP90 chaperone/DNA topoisomerase II/histidine kinase"/>
    <property type="match status" value="1"/>
</dbReference>
<proteinExistence type="predicted"/>
<dbReference type="EMBL" id="BMIB01000004">
    <property type="protein sequence ID" value="GGH78222.1"/>
    <property type="molecule type" value="Genomic_DNA"/>
</dbReference>
<reference evidence="8" key="1">
    <citation type="journal article" date="2014" name="Int. J. Syst. Evol. Microbiol.">
        <title>Complete genome sequence of Corynebacterium casei LMG S-19264T (=DSM 44701T), isolated from a smear-ripened cheese.</title>
        <authorList>
            <consortium name="US DOE Joint Genome Institute (JGI-PGF)"/>
            <person name="Walter F."/>
            <person name="Albersmeier A."/>
            <person name="Kalinowski J."/>
            <person name="Ruckert C."/>
        </authorList>
    </citation>
    <scope>NUCLEOTIDE SEQUENCE</scope>
    <source>
        <strain evidence="8">CGMCC 1.15290</strain>
    </source>
</reference>
<dbReference type="GO" id="GO:0005886">
    <property type="term" value="C:plasma membrane"/>
    <property type="evidence" value="ECO:0007669"/>
    <property type="project" value="TreeGrafter"/>
</dbReference>
<dbReference type="EC" id="2.7.13.3" evidence="2"/>
<dbReference type="Pfam" id="PF02518">
    <property type="entry name" value="HATPase_c"/>
    <property type="match status" value="1"/>
</dbReference>
<dbReference type="InterPro" id="IPR036097">
    <property type="entry name" value="HisK_dim/P_sf"/>
</dbReference>
<dbReference type="CDD" id="cd00075">
    <property type="entry name" value="HATPase"/>
    <property type="match status" value="1"/>
</dbReference>
<dbReference type="InterPro" id="IPR036890">
    <property type="entry name" value="HATPase_C_sf"/>
</dbReference>
<evidence type="ECO:0000256" key="3">
    <source>
        <dbReference type="ARBA" id="ARBA00022679"/>
    </source>
</evidence>
<dbReference type="SMART" id="SM00448">
    <property type="entry name" value="REC"/>
    <property type="match status" value="1"/>
</dbReference>
<dbReference type="GO" id="GO:0000155">
    <property type="term" value="F:phosphorelay sensor kinase activity"/>
    <property type="evidence" value="ECO:0007669"/>
    <property type="project" value="InterPro"/>
</dbReference>
<dbReference type="PRINTS" id="PR00344">
    <property type="entry name" value="BCTRLSENSOR"/>
</dbReference>
<accession>A0A917MYC5</accession>
<protein>
    <recommendedName>
        <fullName evidence="2">histidine kinase</fullName>
        <ecNumber evidence="2">2.7.13.3</ecNumber>
    </recommendedName>
</protein>
<evidence type="ECO:0000256" key="1">
    <source>
        <dbReference type="ARBA" id="ARBA00000085"/>
    </source>
</evidence>